<dbReference type="KEGG" id="psin:CAK95_01695"/>
<evidence type="ECO:0000313" key="2">
    <source>
        <dbReference type="Proteomes" id="UP000194137"/>
    </source>
</evidence>
<evidence type="ECO:0000313" key="1">
    <source>
        <dbReference type="EMBL" id="ARP97931.1"/>
    </source>
</evidence>
<organism evidence="1 2">
    <name type="scientific">Pseudorhodoplanes sinuspersici</name>
    <dbReference type="NCBI Taxonomy" id="1235591"/>
    <lineage>
        <taxon>Bacteria</taxon>
        <taxon>Pseudomonadati</taxon>
        <taxon>Pseudomonadota</taxon>
        <taxon>Alphaproteobacteria</taxon>
        <taxon>Hyphomicrobiales</taxon>
        <taxon>Pseudorhodoplanes</taxon>
    </lineage>
</organism>
<protein>
    <submittedName>
        <fullName evidence="1">Uncharacterized protein</fullName>
    </submittedName>
</protein>
<reference evidence="1 2" key="1">
    <citation type="submission" date="2017-05" db="EMBL/GenBank/DDBJ databases">
        <title>Full genome sequence of Pseudorhodoplanes sinuspersici.</title>
        <authorList>
            <person name="Dastgheib S.M.M."/>
            <person name="Shavandi M."/>
            <person name="Tirandaz H."/>
        </authorList>
    </citation>
    <scope>NUCLEOTIDE SEQUENCE [LARGE SCALE GENOMIC DNA]</scope>
    <source>
        <strain evidence="1 2">RIPI110</strain>
    </source>
</reference>
<keyword evidence="2" id="KW-1185">Reference proteome</keyword>
<dbReference type="EMBL" id="CP021112">
    <property type="protein sequence ID" value="ARP97931.1"/>
    <property type="molecule type" value="Genomic_DNA"/>
</dbReference>
<name>A0A1W6ZKR0_9HYPH</name>
<accession>A0A1W6ZKR0</accession>
<dbReference type="AlphaFoldDB" id="A0A1W6ZKR0"/>
<dbReference type="Proteomes" id="UP000194137">
    <property type="component" value="Chromosome"/>
</dbReference>
<gene>
    <name evidence="1" type="ORF">CAK95_01695</name>
</gene>
<proteinExistence type="predicted"/>
<sequence length="69" mass="8101">MWQCCAALQWPTPSVTIFDMMMRMQALQEKLQTQRKDRRKFARANPLIPKTIACFVERSTVARRSRTGI</sequence>